<dbReference type="InterPro" id="IPR001567">
    <property type="entry name" value="Pept_M3A_M3B_dom"/>
</dbReference>
<accession>A0A8I0H4Q6</accession>
<proteinExistence type="inferred from homology"/>
<keyword evidence="6 7" id="KW-0482">Metalloprotease</keyword>
<comment type="similarity">
    <text evidence="1 7">Belongs to the peptidase M3 family.</text>
</comment>
<evidence type="ECO:0000256" key="5">
    <source>
        <dbReference type="ARBA" id="ARBA00022833"/>
    </source>
</evidence>
<dbReference type="GO" id="GO:0006508">
    <property type="term" value="P:proteolysis"/>
    <property type="evidence" value="ECO:0007669"/>
    <property type="project" value="UniProtKB-KW"/>
</dbReference>
<evidence type="ECO:0000256" key="1">
    <source>
        <dbReference type="ARBA" id="ARBA00006040"/>
    </source>
</evidence>
<dbReference type="InterPro" id="IPR024079">
    <property type="entry name" value="MetalloPept_cat_dom_sf"/>
</dbReference>
<dbReference type="GO" id="GO:0004180">
    <property type="term" value="F:carboxypeptidase activity"/>
    <property type="evidence" value="ECO:0007669"/>
    <property type="project" value="TreeGrafter"/>
</dbReference>
<dbReference type="Pfam" id="PF01432">
    <property type="entry name" value="Peptidase_M3"/>
    <property type="match status" value="1"/>
</dbReference>
<evidence type="ECO:0000259" key="8">
    <source>
        <dbReference type="Pfam" id="PF01432"/>
    </source>
</evidence>
<evidence type="ECO:0000313" key="9">
    <source>
        <dbReference type="EMBL" id="MBD4335632.1"/>
    </source>
</evidence>
<comment type="cofactor">
    <cofactor evidence="7">
        <name>Zn(2+)</name>
        <dbReference type="ChEBI" id="CHEBI:29105"/>
    </cofactor>
    <text evidence="7">Binds 1 zinc ion.</text>
</comment>
<dbReference type="EMBL" id="JAABFR010000274">
    <property type="protein sequence ID" value="MBD4335632.1"/>
    <property type="molecule type" value="Genomic_DNA"/>
</dbReference>
<evidence type="ECO:0000256" key="6">
    <source>
        <dbReference type="ARBA" id="ARBA00023049"/>
    </source>
</evidence>
<dbReference type="PANTHER" id="PTHR43660">
    <property type="entry name" value="DIPEPTIDYL CARBOXYPEPTIDASE"/>
    <property type="match status" value="1"/>
</dbReference>
<feature type="non-terminal residue" evidence="9">
    <location>
        <position position="165"/>
    </location>
</feature>
<dbReference type="GO" id="GO:0046872">
    <property type="term" value="F:metal ion binding"/>
    <property type="evidence" value="ECO:0007669"/>
    <property type="project" value="UniProtKB-UniRule"/>
</dbReference>
<keyword evidence="4 7" id="KW-0378">Hydrolase</keyword>
<feature type="non-terminal residue" evidence="9">
    <location>
        <position position="1"/>
    </location>
</feature>
<evidence type="ECO:0000256" key="7">
    <source>
        <dbReference type="RuleBase" id="RU003435"/>
    </source>
</evidence>
<evidence type="ECO:0000256" key="2">
    <source>
        <dbReference type="ARBA" id="ARBA00022670"/>
    </source>
</evidence>
<dbReference type="GO" id="GO:0004222">
    <property type="term" value="F:metalloendopeptidase activity"/>
    <property type="evidence" value="ECO:0007669"/>
    <property type="project" value="InterPro"/>
</dbReference>
<dbReference type="PANTHER" id="PTHR43660:SF1">
    <property type="entry name" value="DIPEPTIDYL CARBOXYPEPTIDASE"/>
    <property type="match status" value="1"/>
</dbReference>
<sequence length="165" mass="18969">EHTMAKTPEAVYNLLNKLVEAYRPAQQREFAELADYAGSLKGQPVEIMPWDFSYYANKLKEAKYDFDEEVLRPYFELSAVIDGVFGLAGKLYGLSFKENPDIEVYHPDVKAYEVTDGDGKFMGIFYADFFPRESKRPGAWMTEFRPEEIKDDGTEVRPLITIVTN</sequence>
<gene>
    <name evidence="9" type="ORF">GUH15_06030</name>
</gene>
<reference evidence="9" key="1">
    <citation type="submission" date="2020-01" db="EMBL/GenBank/DDBJ databases">
        <authorList>
            <person name="Richard D."/>
        </authorList>
    </citation>
    <scope>NUCLEOTIDE SEQUENCE</scope>
    <source>
        <strain evidence="9">JP541</strain>
    </source>
</reference>
<dbReference type="AlphaFoldDB" id="A0A8I0H4Q6"/>
<keyword evidence="5 7" id="KW-0862">Zinc</keyword>
<feature type="domain" description="Peptidase M3A/M3B catalytic" evidence="8">
    <location>
        <begin position="2"/>
        <end position="165"/>
    </location>
</feature>
<dbReference type="Gene3D" id="1.10.1370.10">
    <property type="entry name" value="Neurolysin, domain 3"/>
    <property type="match status" value="1"/>
</dbReference>
<protein>
    <submittedName>
        <fullName evidence="9">Peptidase M3</fullName>
    </submittedName>
</protein>
<dbReference type="InterPro" id="IPR045090">
    <property type="entry name" value="Pept_M3A_M3B"/>
</dbReference>
<comment type="caution">
    <text evidence="9">The sequence shown here is derived from an EMBL/GenBank/DDBJ whole genome shotgun (WGS) entry which is preliminary data.</text>
</comment>
<dbReference type="SUPFAM" id="SSF55486">
    <property type="entry name" value="Metalloproteases ('zincins'), catalytic domain"/>
    <property type="match status" value="1"/>
</dbReference>
<keyword evidence="2 7" id="KW-0645">Protease</keyword>
<evidence type="ECO:0000313" key="10">
    <source>
        <dbReference type="Proteomes" id="UP000653002"/>
    </source>
</evidence>
<organism evidence="9 10">
    <name type="scientific">Xanthomonas citri pv. citri</name>
    <dbReference type="NCBI Taxonomy" id="611301"/>
    <lineage>
        <taxon>Bacteria</taxon>
        <taxon>Pseudomonadati</taxon>
        <taxon>Pseudomonadota</taxon>
        <taxon>Gammaproteobacteria</taxon>
        <taxon>Lysobacterales</taxon>
        <taxon>Lysobacteraceae</taxon>
        <taxon>Xanthomonas</taxon>
    </lineage>
</organism>
<evidence type="ECO:0000256" key="3">
    <source>
        <dbReference type="ARBA" id="ARBA00022723"/>
    </source>
</evidence>
<name>A0A8I0H4Q6_XANCI</name>
<evidence type="ECO:0000256" key="4">
    <source>
        <dbReference type="ARBA" id="ARBA00022801"/>
    </source>
</evidence>
<dbReference type="InterPro" id="IPR024077">
    <property type="entry name" value="Neurolysin/TOP_dom2"/>
</dbReference>
<dbReference type="GO" id="GO:0005829">
    <property type="term" value="C:cytosol"/>
    <property type="evidence" value="ECO:0007669"/>
    <property type="project" value="TreeGrafter"/>
</dbReference>
<dbReference type="Gene3D" id="3.40.390.10">
    <property type="entry name" value="Collagenase (Catalytic Domain)"/>
    <property type="match status" value="1"/>
</dbReference>
<keyword evidence="3 7" id="KW-0479">Metal-binding</keyword>
<dbReference type="Proteomes" id="UP000653002">
    <property type="component" value="Unassembled WGS sequence"/>
</dbReference>